<evidence type="ECO:0000313" key="6">
    <source>
        <dbReference type="EMBL" id="RLP10238.1"/>
    </source>
</evidence>
<dbReference type="SMART" id="SM00342">
    <property type="entry name" value="HTH_ARAC"/>
    <property type="match status" value="1"/>
</dbReference>
<dbReference type="Pfam" id="PF12833">
    <property type="entry name" value="HTH_18"/>
    <property type="match status" value="1"/>
</dbReference>
<organism evidence="6 7">
    <name type="scientific">Propionibacterium australiense</name>
    <dbReference type="NCBI Taxonomy" id="119981"/>
    <lineage>
        <taxon>Bacteria</taxon>
        <taxon>Bacillati</taxon>
        <taxon>Actinomycetota</taxon>
        <taxon>Actinomycetes</taxon>
        <taxon>Propionibacteriales</taxon>
        <taxon>Propionibacteriaceae</taxon>
        <taxon>Propionibacterium</taxon>
    </lineage>
</organism>
<feature type="region of interest" description="Disordered" evidence="4">
    <location>
        <begin position="1"/>
        <end position="38"/>
    </location>
</feature>
<evidence type="ECO:0000256" key="3">
    <source>
        <dbReference type="ARBA" id="ARBA00023163"/>
    </source>
</evidence>
<dbReference type="InterPro" id="IPR018060">
    <property type="entry name" value="HTH_AraC"/>
</dbReference>
<comment type="caution">
    <text evidence="6">The sequence shown here is derived from an EMBL/GenBank/DDBJ whole genome shotgun (WGS) entry which is preliminary data.</text>
</comment>
<dbReference type="OrthoDB" id="9799345at2"/>
<accession>A0A8B3FJQ9</accession>
<evidence type="ECO:0000256" key="1">
    <source>
        <dbReference type="ARBA" id="ARBA00023015"/>
    </source>
</evidence>
<reference evidence="6 7" key="1">
    <citation type="submission" date="2018-10" db="EMBL/GenBank/DDBJ databases">
        <title>Propionibacterium australiense Genome Sequencing and Assembly.</title>
        <authorList>
            <person name="Bernier A.-M."/>
            <person name="Bernard K."/>
        </authorList>
    </citation>
    <scope>NUCLEOTIDE SEQUENCE [LARGE SCALE GENOMIC DNA]</scope>
    <source>
        <strain evidence="6 7">NML98A078</strain>
    </source>
</reference>
<feature type="compositionally biased region" description="Basic and acidic residues" evidence="4">
    <location>
        <begin position="90"/>
        <end position="100"/>
    </location>
</feature>
<dbReference type="PANTHER" id="PTHR47893">
    <property type="entry name" value="REGULATORY PROTEIN PCHR"/>
    <property type="match status" value="1"/>
</dbReference>
<feature type="compositionally biased region" description="Basic residues" evidence="4">
    <location>
        <begin position="168"/>
        <end position="180"/>
    </location>
</feature>
<evidence type="ECO:0000313" key="7">
    <source>
        <dbReference type="Proteomes" id="UP000279336"/>
    </source>
</evidence>
<dbReference type="EMBL" id="RCIW01000008">
    <property type="protein sequence ID" value="RLP10238.1"/>
    <property type="molecule type" value="Genomic_DNA"/>
</dbReference>
<protein>
    <submittedName>
        <fullName evidence="6">AraC family transcriptional regulator</fullName>
    </submittedName>
</protein>
<dbReference type="PROSITE" id="PS00041">
    <property type="entry name" value="HTH_ARAC_FAMILY_1"/>
    <property type="match status" value="1"/>
</dbReference>
<name>A0A8B3FJQ9_9ACTN</name>
<gene>
    <name evidence="6" type="ORF">D7U36_06550</name>
</gene>
<evidence type="ECO:0000259" key="5">
    <source>
        <dbReference type="PROSITE" id="PS01124"/>
    </source>
</evidence>
<keyword evidence="1" id="KW-0805">Transcription regulation</keyword>
<keyword evidence="3" id="KW-0804">Transcription</keyword>
<dbReference type="InterPro" id="IPR053142">
    <property type="entry name" value="PchR_regulatory_protein"/>
</dbReference>
<dbReference type="SUPFAM" id="SSF46689">
    <property type="entry name" value="Homeodomain-like"/>
    <property type="match status" value="2"/>
</dbReference>
<dbReference type="PANTHER" id="PTHR47893:SF1">
    <property type="entry name" value="REGULATORY PROTEIN PCHR"/>
    <property type="match status" value="1"/>
</dbReference>
<dbReference type="GO" id="GO:0043565">
    <property type="term" value="F:sequence-specific DNA binding"/>
    <property type="evidence" value="ECO:0007669"/>
    <property type="project" value="InterPro"/>
</dbReference>
<dbReference type="PROSITE" id="PS01124">
    <property type="entry name" value="HTH_ARAC_FAMILY_2"/>
    <property type="match status" value="1"/>
</dbReference>
<feature type="compositionally biased region" description="Low complexity" evidence="4">
    <location>
        <begin position="141"/>
        <end position="158"/>
    </location>
</feature>
<feature type="region of interest" description="Disordered" evidence="4">
    <location>
        <begin position="55"/>
        <end position="185"/>
    </location>
</feature>
<feature type="compositionally biased region" description="Basic residues" evidence="4">
    <location>
        <begin position="111"/>
        <end position="121"/>
    </location>
</feature>
<dbReference type="InterPro" id="IPR009057">
    <property type="entry name" value="Homeodomain-like_sf"/>
</dbReference>
<dbReference type="AlphaFoldDB" id="A0A8B3FJQ9"/>
<feature type="domain" description="HTH araC/xylS-type" evidence="5">
    <location>
        <begin position="189"/>
        <end position="287"/>
    </location>
</feature>
<dbReference type="GO" id="GO:0003700">
    <property type="term" value="F:DNA-binding transcription factor activity"/>
    <property type="evidence" value="ECO:0007669"/>
    <property type="project" value="InterPro"/>
</dbReference>
<evidence type="ECO:0000256" key="4">
    <source>
        <dbReference type="SAM" id="MobiDB-lite"/>
    </source>
</evidence>
<feature type="compositionally biased region" description="Basic residues" evidence="4">
    <location>
        <begin position="18"/>
        <end position="38"/>
    </location>
</feature>
<dbReference type="InterPro" id="IPR018062">
    <property type="entry name" value="HTH_AraC-typ_CS"/>
</dbReference>
<evidence type="ECO:0000256" key="2">
    <source>
        <dbReference type="ARBA" id="ARBA00023125"/>
    </source>
</evidence>
<dbReference type="Gene3D" id="1.10.10.60">
    <property type="entry name" value="Homeodomain-like"/>
    <property type="match status" value="2"/>
</dbReference>
<keyword evidence="2" id="KW-0238">DNA-binding</keyword>
<dbReference type="Proteomes" id="UP000279336">
    <property type="component" value="Unassembled WGS sequence"/>
</dbReference>
<proteinExistence type="predicted"/>
<sequence>MGELHRRQRAPAGPVPRLRPRRRRMGDHHPRFLPHPRRQAAIRSAALSDGVLVRLDRGPPAHPAPDAARQQHLGTLDRGRPVGGHHPRRRTDPCGLHRGEPCVLGPLPGRRVPRPVPRRGGRLPPSGAGRGLPRPEEPARRAVAPAARRPARPPALRGEGPRGDGHARRARPRGRSGARPRRADAEHLHAVGAYIDEHLDRQLRIEELARMACMSPTKFKADFRAANGCTVGQYIRASRMSRAEVLLRHSDMTIGQVGRQVGYHCASRFSQLFKREKGMLPSEFRRARTQQEPL</sequence>